<comment type="caution">
    <text evidence="2">The sequence shown here is derived from an EMBL/GenBank/DDBJ whole genome shotgun (WGS) entry which is preliminary data.</text>
</comment>
<dbReference type="Proteomes" id="UP001549122">
    <property type="component" value="Unassembled WGS sequence"/>
</dbReference>
<evidence type="ECO:0000313" key="2">
    <source>
        <dbReference type="EMBL" id="MET3558029.1"/>
    </source>
</evidence>
<keyword evidence="3" id="KW-1185">Reference proteome</keyword>
<feature type="transmembrane region" description="Helical" evidence="1">
    <location>
        <begin position="92"/>
        <end position="113"/>
    </location>
</feature>
<keyword evidence="1" id="KW-0812">Transmembrane</keyword>
<dbReference type="EMBL" id="JBEPLO010000010">
    <property type="protein sequence ID" value="MET3558029.1"/>
    <property type="molecule type" value="Genomic_DNA"/>
</dbReference>
<evidence type="ECO:0000313" key="3">
    <source>
        <dbReference type="Proteomes" id="UP001549122"/>
    </source>
</evidence>
<accession>A0ABV2FHI8</accession>
<evidence type="ECO:0000256" key="1">
    <source>
        <dbReference type="SAM" id="Phobius"/>
    </source>
</evidence>
<feature type="transmembrane region" description="Helical" evidence="1">
    <location>
        <begin position="12"/>
        <end position="36"/>
    </location>
</feature>
<organism evidence="2 3">
    <name type="scientific">Streptococcus rupicaprae</name>
    <dbReference type="NCBI Taxonomy" id="759619"/>
    <lineage>
        <taxon>Bacteria</taxon>
        <taxon>Bacillati</taxon>
        <taxon>Bacillota</taxon>
        <taxon>Bacilli</taxon>
        <taxon>Lactobacillales</taxon>
        <taxon>Streptococcaceae</taxon>
        <taxon>Streptococcus</taxon>
    </lineage>
</organism>
<feature type="transmembrane region" description="Helical" evidence="1">
    <location>
        <begin position="60"/>
        <end position="80"/>
    </location>
</feature>
<keyword evidence="1" id="KW-1133">Transmembrane helix</keyword>
<protein>
    <submittedName>
        <fullName evidence="2">Uncharacterized protein</fullName>
    </submittedName>
</protein>
<keyword evidence="1" id="KW-0472">Membrane</keyword>
<proteinExistence type="predicted"/>
<name>A0ABV2FHI8_9STRE</name>
<reference evidence="2 3" key="1">
    <citation type="submission" date="2024-06" db="EMBL/GenBank/DDBJ databases">
        <title>Genomic Encyclopedia of Type Strains, Phase IV (KMG-IV): sequencing the most valuable type-strain genomes for metagenomic binning, comparative biology and taxonomic classification.</title>
        <authorList>
            <person name="Goeker M."/>
        </authorList>
    </citation>
    <scope>NUCLEOTIDE SEQUENCE [LARGE SCALE GENOMIC DNA]</scope>
    <source>
        <strain evidence="2 3">DSM 28303</strain>
    </source>
</reference>
<gene>
    <name evidence="2" type="ORF">ABID29_001142</name>
</gene>
<sequence>MTTHQILLSKLTAAAVWNILAAVTILITISIISFILDPTVFQRIDLTEFLNNLPFTTSPLYLVSLAVEFINSILLIYLAIAIGHMAEDRRVLLSFVAYFLIHALLISLDLTVVSRLLQNINNIDLYLGLNTIFQLLIGFIAYFSTHYLIKYKLNIQ</sequence>
<feature type="transmembrane region" description="Helical" evidence="1">
    <location>
        <begin position="125"/>
        <end position="149"/>
    </location>
</feature>